<gene>
    <name evidence="8" type="primary">ackA_5</name>
    <name evidence="8" type="ORF">GALL_159280</name>
</gene>
<dbReference type="PROSITE" id="PS01076">
    <property type="entry name" value="ACETATE_KINASE_2"/>
    <property type="match status" value="1"/>
</dbReference>
<keyword evidence="4" id="KW-0547">Nucleotide-binding</keyword>
<comment type="caution">
    <text evidence="8">The sequence shown here is derived from an EMBL/GenBank/DDBJ whole genome shotgun (WGS) entry which is preliminary data.</text>
</comment>
<evidence type="ECO:0000256" key="1">
    <source>
        <dbReference type="ARBA" id="ARBA00022490"/>
    </source>
</evidence>
<sequence length="395" mass="42367">MSDGIIVINAGSSSIKFSLYLKNGHKDPDLLCKGLMEGIGVAPEFSAKAPDGTPLASERWGAEATHETLFAHLMDWIKGQLGGARLLGAGHRVVHGGQAYRAPTVVSEPVLADLEKLTPLAPLHAPHNISPMRTLARLYPGLKQVACFDTAFHATNDPISCLYAIPRWLLDEGVRRYGFHGLSYEYISRRLKEIDPALAKGKVVVCHLGSGASMCAIDNGRSVTTTLGFSTLEGLPMGTRTGILDSGIILYLLQEKKMSAKEIETLLFKQSGLLGLSGLSNDMRVLMASDDPHAKEAVDFFIYRICRELGSLSAALGGIDGVVFTAGIGERSQAVRARVLERSSWLGFAVDPAANTTLEGRISPPGAKAAYVIPTDEELMIAIHTLHTLEPCVPA</sequence>
<dbReference type="GO" id="GO:0006083">
    <property type="term" value="P:acetate metabolic process"/>
    <property type="evidence" value="ECO:0007669"/>
    <property type="project" value="TreeGrafter"/>
</dbReference>
<dbReference type="SUPFAM" id="SSF53067">
    <property type="entry name" value="Actin-like ATPase domain"/>
    <property type="match status" value="2"/>
</dbReference>
<dbReference type="Gene3D" id="3.30.420.40">
    <property type="match status" value="2"/>
</dbReference>
<dbReference type="PANTHER" id="PTHR21060">
    <property type="entry name" value="ACETATE KINASE"/>
    <property type="match status" value="1"/>
</dbReference>
<dbReference type="InterPro" id="IPR043129">
    <property type="entry name" value="ATPase_NBD"/>
</dbReference>
<keyword evidence="6" id="KW-0067">ATP-binding</keyword>
<dbReference type="InterPro" id="IPR004372">
    <property type="entry name" value="Ac/propionate_kinase"/>
</dbReference>
<dbReference type="EC" id="2.7.2.1" evidence="8"/>
<dbReference type="AlphaFoldDB" id="A0A1J5SCZ5"/>
<dbReference type="PROSITE" id="PS01075">
    <property type="entry name" value="ACETATE_KINASE_1"/>
    <property type="match status" value="1"/>
</dbReference>
<dbReference type="GO" id="GO:0005524">
    <property type="term" value="F:ATP binding"/>
    <property type="evidence" value="ECO:0007669"/>
    <property type="project" value="UniProtKB-KW"/>
</dbReference>
<accession>A0A1J5SCZ5</accession>
<keyword evidence="7" id="KW-0460">Magnesium</keyword>
<dbReference type="PRINTS" id="PR00471">
    <property type="entry name" value="ACETATEKNASE"/>
</dbReference>
<dbReference type="PANTHER" id="PTHR21060:SF21">
    <property type="entry name" value="ACETATE KINASE"/>
    <property type="match status" value="1"/>
</dbReference>
<dbReference type="NCBIfam" id="TIGR00016">
    <property type="entry name" value="ackA"/>
    <property type="match status" value="1"/>
</dbReference>
<dbReference type="EMBL" id="MLJW01000078">
    <property type="protein sequence ID" value="OIR02069.1"/>
    <property type="molecule type" value="Genomic_DNA"/>
</dbReference>
<dbReference type="InterPro" id="IPR023865">
    <property type="entry name" value="Aliphatic_acid_kinase_CS"/>
</dbReference>
<keyword evidence="1" id="KW-0963">Cytoplasm</keyword>
<dbReference type="GO" id="GO:0046872">
    <property type="term" value="F:metal ion binding"/>
    <property type="evidence" value="ECO:0007669"/>
    <property type="project" value="UniProtKB-KW"/>
</dbReference>
<protein>
    <submittedName>
        <fullName evidence="8">Acetate kinase</fullName>
        <ecNumber evidence="8">2.7.2.1</ecNumber>
    </submittedName>
</protein>
<dbReference type="PIRSF" id="PIRSF000722">
    <property type="entry name" value="Acetate_prop_kin"/>
    <property type="match status" value="1"/>
</dbReference>
<evidence type="ECO:0000256" key="5">
    <source>
        <dbReference type="ARBA" id="ARBA00022777"/>
    </source>
</evidence>
<dbReference type="HAMAP" id="MF_00020">
    <property type="entry name" value="Acetate_kinase"/>
    <property type="match status" value="1"/>
</dbReference>
<dbReference type="GO" id="GO:0008776">
    <property type="term" value="F:acetate kinase activity"/>
    <property type="evidence" value="ECO:0007669"/>
    <property type="project" value="UniProtKB-EC"/>
</dbReference>
<name>A0A1J5SCZ5_9ZZZZ</name>
<dbReference type="InterPro" id="IPR000890">
    <property type="entry name" value="Aliphatic_acid_kin_short-chain"/>
</dbReference>
<evidence type="ECO:0000256" key="4">
    <source>
        <dbReference type="ARBA" id="ARBA00022741"/>
    </source>
</evidence>
<evidence type="ECO:0000256" key="3">
    <source>
        <dbReference type="ARBA" id="ARBA00022723"/>
    </source>
</evidence>
<reference evidence="8" key="1">
    <citation type="submission" date="2016-10" db="EMBL/GenBank/DDBJ databases">
        <title>Sequence of Gallionella enrichment culture.</title>
        <authorList>
            <person name="Poehlein A."/>
            <person name="Muehling M."/>
            <person name="Daniel R."/>
        </authorList>
    </citation>
    <scope>NUCLEOTIDE SEQUENCE</scope>
</reference>
<dbReference type="Pfam" id="PF00871">
    <property type="entry name" value="Acetate_kinase"/>
    <property type="match status" value="1"/>
</dbReference>
<evidence type="ECO:0000256" key="2">
    <source>
        <dbReference type="ARBA" id="ARBA00022679"/>
    </source>
</evidence>
<organism evidence="8">
    <name type="scientific">mine drainage metagenome</name>
    <dbReference type="NCBI Taxonomy" id="410659"/>
    <lineage>
        <taxon>unclassified sequences</taxon>
        <taxon>metagenomes</taxon>
        <taxon>ecological metagenomes</taxon>
    </lineage>
</organism>
<keyword evidence="5 8" id="KW-0418">Kinase</keyword>
<proteinExistence type="inferred from homology"/>
<keyword evidence="3" id="KW-0479">Metal-binding</keyword>
<keyword evidence="2 8" id="KW-0808">Transferase</keyword>
<evidence type="ECO:0000256" key="7">
    <source>
        <dbReference type="ARBA" id="ARBA00022842"/>
    </source>
</evidence>
<evidence type="ECO:0000256" key="6">
    <source>
        <dbReference type="ARBA" id="ARBA00022840"/>
    </source>
</evidence>
<dbReference type="GO" id="GO:0005829">
    <property type="term" value="C:cytosol"/>
    <property type="evidence" value="ECO:0007669"/>
    <property type="project" value="TreeGrafter"/>
</dbReference>
<evidence type="ECO:0000313" key="8">
    <source>
        <dbReference type="EMBL" id="OIR02069.1"/>
    </source>
</evidence>